<dbReference type="Pfam" id="PF11204">
    <property type="entry name" value="DUF2985"/>
    <property type="match status" value="1"/>
</dbReference>
<name>A0A318Z310_9EURO</name>
<dbReference type="OrthoDB" id="6407410at2759"/>
<dbReference type="RefSeq" id="XP_025427637.1">
    <property type="nucleotide sequence ID" value="XM_025578355.1"/>
</dbReference>
<evidence type="ECO:0000256" key="1">
    <source>
        <dbReference type="SAM" id="Phobius"/>
    </source>
</evidence>
<keyword evidence="3" id="KW-1185">Reference proteome</keyword>
<dbReference type="AlphaFoldDB" id="A0A318Z310"/>
<proteinExistence type="predicted"/>
<dbReference type="EMBL" id="KZ821261">
    <property type="protein sequence ID" value="PYH41655.1"/>
    <property type="molecule type" value="Genomic_DNA"/>
</dbReference>
<keyword evidence="1" id="KW-1133">Transmembrane helix</keyword>
<sequence>MVEIRPTRASLSAILSGLWFVVAGSLFLGLLIYHAFPGMCHSNCDSEYSPRKIWQKITLQIFNALWCIYHFGLAPFHICDMYLWCHWRLGCSLYARQTALAGLIYNKASWFRLNTQDAMRHLPLLNSDADDSVEWESIGLEDNTPGQSSVMRSLVFQVVYTIYM</sequence>
<dbReference type="InterPro" id="IPR021369">
    <property type="entry name" value="DUF2985"/>
</dbReference>
<feature type="transmembrane region" description="Helical" evidence="1">
    <location>
        <begin position="12"/>
        <end position="36"/>
    </location>
</feature>
<keyword evidence="1" id="KW-0472">Membrane</keyword>
<evidence type="ECO:0000313" key="3">
    <source>
        <dbReference type="Proteomes" id="UP000248349"/>
    </source>
</evidence>
<organism evidence="2 3">
    <name type="scientific">Aspergillus saccharolyticus JOP 1030-1</name>
    <dbReference type="NCBI Taxonomy" id="1450539"/>
    <lineage>
        <taxon>Eukaryota</taxon>
        <taxon>Fungi</taxon>
        <taxon>Dikarya</taxon>
        <taxon>Ascomycota</taxon>
        <taxon>Pezizomycotina</taxon>
        <taxon>Eurotiomycetes</taxon>
        <taxon>Eurotiomycetidae</taxon>
        <taxon>Eurotiales</taxon>
        <taxon>Aspergillaceae</taxon>
        <taxon>Aspergillus</taxon>
        <taxon>Aspergillus subgen. Circumdati</taxon>
    </lineage>
</organism>
<protein>
    <submittedName>
        <fullName evidence="2">Uncharacterized protein</fullName>
    </submittedName>
</protein>
<gene>
    <name evidence="2" type="ORF">BP01DRAFT_394860</name>
</gene>
<reference evidence="2 3" key="1">
    <citation type="submission" date="2016-12" db="EMBL/GenBank/DDBJ databases">
        <title>The genomes of Aspergillus section Nigri reveals drivers in fungal speciation.</title>
        <authorList>
            <consortium name="DOE Joint Genome Institute"/>
            <person name="Vesth T.C."/>
            <person name="Nybo J."/>
            <person name="Theobald S."/>
            <person name="Brandl J."/>
            <person name="Frisvad J.C."/>
            <person name="Nielsen K.F."/>
            <person name="Lyhne E.K."/>
            <person name="Kogle M.E."/>
            <person name="Kuo A."/>
            <person name="Riley R."/>
            <person name="Clum A."/>
            <person name="Nolan M."/>
            <person name="Lipzen A."/>
            <person name="Salamov A."/>
            <person name="Henrissat B."/>
            <person name="Wiebenga A."/>
            <person name="De Vries R.P."/>
            <person name="Grigoriev I.V."/>
            <person name="Mortensen U.H."/>
            <person name="Andersen M.R."/>
            <person name="Baker S.E."/>
        </authorList>
    </citation>
    <scope>NUCLEOTIDE SEQUENCE [LARGE SCALE GENOMIC DNA]</scope>
    <source>
        <strain evidence="2 3">JOP 1030-1</strain>
    </source>
</reference>
<evidence type="ECO:0000313" key="2">
    <source>
        <dbReference type="EMBL" id="PYH41655.1"/>
    </source>
</evidence>
<dbReference type="STRING" id="1450539.A0A318Z310"/>
<keyword evidence="1" id="KW-0812">Transmembrane</keyword>
<dbReference type="Proteomes" id="UP000248349">
    <property type="component" value="Unassembled WGS sequence"/>
</dbReference>
<accession>A0A318Z310</accession>
<dbReference type="GeneID" id="37079584"/>